<dbReference type="Proteomes" id="UP000275408">
    <property type="component" value="Unassembled WGS sequence"/>
</dbReference>
<dbReference type="EMBL" id="RCHS01001413">
    <property type="protein sequence ID" value="RMX53843.1"/>
    <property type="molecule type" value="Genomic_DNA"/>
</dbReference>
<feature type="non-terminal residue" evidence="2">
    <location>
        <position position="1"/>
    </location>
</feature>
<keyword evidence="3" id="KW-1185">Reference proteome</keyword>
<evidence type="ECO:0000256" key="1">
    <source>
        <dbReference type="SAM" id="SignalP"/>
    </source>
</evidence>
<name>A0A3M6UJH7_POCDA</name>
<keyword evidence="1" id="KW-0732">Signal</keyword>
<feature type="chain" id="PRO_5018216405" description="Reverse transcriptase domain-containing protein" evidence="1">
    <location>
        <begin position="19"/>
        <end position="201"/>
    </location>
</feature>
<feature type="signal peptide" evidence="1">
    <location>
        <begin position="1"/>
        <end position="18"/>
    </location>
</feature>
<reference evidence="2 3" key="1">
    <citation type="journal article" date="2018" name="Sci. Rep.">
        <title>Comparative analysis of the Pocillopora damicornis genome highlights role of immune system in coral evolution.</title>
        <authorList>
            <person name="Cunning R."/>
            <person name="Bay R.A."/>
            <person name="Gillette P."/>
            <person name="Baker A.C."/>
            <person name="Traylor-Knowles N."/>
        </authorList>
    </citation>
    <scope>NUCLEOTIDE SEQUENCE [LARGE SCALE GENOMIC DNA]</scope>
    <source>
        <strain evidence="2">RSMAS</strain>
        <tissue evidence="2">Whole animal</tissue>
    </source>
</reference>
<evidence type="ECO:0000313" key="3">
    <source>
        <dbReference type="Proteomes" id="UP000275408"/>
    </source>
</evidence>
<evidence type="ECO:0008006" key="4">
    <source>
        <dbReference type="Google" id="ProtNLM"/>
    </source>
</evidence>
<evidence type="ECO:0000313" key="2">
    <source>
        <dbReference type="EMBL" id="RMX53843.1"/>
    </source>
</evidence>
<organism evidence="2 3">
    <name type="scientific">Pocillopora damicornis</name>
    <name type="common">Cauliflower coral</name>
    <name type="synonym">Millepora damicornis</name>
    <dbReference type="NCBI Taxonomy" id="46731"/>
    <lineage>
        <taxon>Eukaryota</taxon>
        <taxon>Metazoa</taxon>
        <taxon>Cnidaria</taxon>
        <taxon>Anthozoa</taxon>
        <taxon>Hexacorallia</taxon>
        <taxon>Scleractinia</taxon>
        <taxon>Astrocoeniina</taxon>
        <taxon>Pocilloporidae</taxon>
        <taxon>Pocillopora</taxon>
    </lineage>
</organism>
<accession>A0A3M6UJH7</accession>
<sequence length="201" mass="22522">SLLGTIQFLLFVDDLSNAVKTSGVACYADDTCDTEKDLGVWVSSNLTSDKQVSEQCAKAKNSSGLCADFLGTSKAPKRVVHCTSLSSGAISAMQPKYGRHIFFYKAVNNLVFIDSEALPVSRQFTRSTRSSSSSAITYIPKRSRTVTYRRSFFIRLCRTHGTLRTNHIFLASFKSLLLQYYKKALKLYNVDDIRTWRTICP</sequence>
<feature type="non-terminal residue" evidence="2">
    <location>
        <position position="201"/>
    </location>
</feature>
<proteinExistence type="predicted"/>
<comment type="caution">
    <text evidence="2">The sequence shown here is derived from an EMBL/GenBank/DDBJ whole genome shotgun (WGS) entry which is preliminary data.</text>
</comment>
<gene>
    <name evidence="2" type="ORF">pdam_00000464</name>
</gene>
<dbReference type="AlphaFoldDB" id="A0A3M6UJH7"/>
<protein>
    <recommendedName>
        <fullName evidence="4">Reverse transcriptase domain-containing protein</fullName>
    </recommendedName>
</protein>